<protein>
    <recommendedName>
        <fullName evidence="7">NAC domain-containing protein</fullName>
    </recommendedName>
</protein>
<dbReference type="GO" id="GO:0003677">
    <property type="term" value="F:DNA binding"/>
    <property type="evidence" value="ECO:0007669"/>
    <property type="project" value="UniProtKB-KW"/>
</dbReference>
<dbReference type="FunFam" id="2.170.150.80:FF:000004">
    <property type="entry name" value="NAC transcription factor"/>
    <property type="match status" value="1"/>
</dbReference>
<evidence type="ECO:0000313" key="8">
    <source>
        <dbReference type="EMBL" id="KAJ1685852.1"/>
    </source>
</evidence>
<comment type="caution">
    <text evidence="8">The sequence shown here is derived from an EMBL/GenBank/DDBJ whole genome shotgun (WGS) entry which is preliminary data.</text>
</comment>
<feature type="compositionally biased region" description="Basic and acidic residues" evidence="6">
    <location>
        <begin position="222"/>
        <end position="233"/>
    </location>
</feature>
<proteinExistence type="predicted"/>
<comment type="subcellular location">
    <subcellularLocation>
        <location evidence="1">Nucleus</location>
    </subcellularLocation>
</comment>
<dbReference type="Gene3D" id="2.170.150.80">
    <property type="entry name" value="NAC domain"/>
    <property type="match status" value="1"/>
</dbReference>
<organism evidence="8 9">
    <name type="scientific">Rhynchospora breviuscula</name>
    <dbReference type="NCBI Taxonomy" id="2022672"/>
    <lineage>
        <taxon>Eukaryota</taxon>
        <taxon>Viridiplantae</taxon>
        <taxon>Streptophyta</taxon>
        <taxon>Embryophyta</taxon>
        <taxon>Tracheophyta</taxon>
        <taxon>Spermatophyta</taxon>
        <taxon>Magnoliopsida</taxon>
        <taxon>Liliopsida</taxon>
        <taxon>Poales</taxon>
        <taxon>Cyperaceae</taxon>
        <taxon>Cyperoideae</taxon>
        <taxon>Rhynchosporeae</taxon>
        <taxon>Rhynchospora</taxon>
    </lineage>
</organism>
<sequence>MDTCQLSLARPIKEPPRLPPFHSNPLLLLSRKNLEAINFAKVLKFPLPLSFPLRRSSEMNGGDLNLPPGFRFHPTDEELVMHYLCRRCSGQPITVPIIAEIDLYKFDPWDLPAKAMYGEKEWYFFSPRDRKYPNGCRPNRAAGSGYWKATGADKPVGSPKPVAIKKALVFYAGKPPNGVKTNWIMHEYRLADVDRSARKKNSSLRLDDWVLCRIYNKKGAVERQPAEEEERKPVVGSKRPRGDLNPNANAKANPIPNLFQIAPKKEEVEPELGDIWHATEPFSNNMLYFDTSESVPLNPYNNGDSSCSLSPEFTCEEVVESQQSNFWGDWENTNNLGMGFIDDSAIDGYGPMSPSGFCRDPVFQPDMFTYVQNPSSDLYSQRQFMLT</sequence>
<evidence type="ECO:0000256" key="6">
    <source>
        <dbReference type="SAM" id="MobiDB-lite"/>
    </source>
</evidence>
<reference evidence="8" key="1">
    <citation type="journal article" date="2022" name="Cell">
        <title>Repeat-based holocentromeres influence genome architecture and karyotype evolution.</title>
        <authorList>
            <person name="Hofstatter P.G."/>
            <person name="Thangavel G."/>
            <person name="Lux T."/>
            <person name="Neumann P."/>
            <person name="Vondrak T."/>
            <person name="Novak P."/>
            <person name="Zhang M."/>
            <person name="Costa L."/>
            <person name="Castellani M."/>
            <person name="Scott A."/>
            <person name="Toegelov H."/>
            <person name="Fuchs J."/>
            <person name="Mata-Sucre Y."/>
            <person name="Dias Y."/>
            <person name="Vanzela A.L.L."/>
            <person name="Huettel B."/>
            <person name="Almeida C.C.S."/>
            <person name="Simkova H."/>
            <person name="Souza G."/>
            <person name="Pedrosa-Harand A."/>
            <person name="Macas J."/>
            <person name="Mayer K.F.X."/>
            <person name="Houben A."/>
            <person name="Marques A."/>
        </authorList>
    </citation>
    <scope>NUCLEOTIDE SEQUENCE</scope>
    <source>
        <strain evidence="8">RhyBre1mFocal</strain>
    </source>
</reference>
<evidence type="ECO:0000256" key="2">
    <source>
        <dbReference type="ARBA" id="ARBA00023015"/>
    </source>
</evidence>
<evidence type="ECO:0000313" key="9">
    <source>
        <dbReference type="Proteomes" id="UP001151287"/>
    </source>
</evidence>
<dbReference type="PANTHER" id="PTHR31719">
    <property type="entry name" value="NAC TRANSCRIPTION FACTOR 56"/>
    <property type="match status" value="1"/>
</dbReference>
<dbReference type="GO" id="GO:0005634">
    <property type="term" value="C:nucleus"/>
    <property type="evidence" value="ECO:0007669"/>
    <property type="project" value="UniProtKB-SubCell"/>
</dbReference>
<dbReference type="PANTHER" id="PTHR31719:SF183">
    <property type="entry name" value="NAC DOMAIN-CONTAINING PROTEIN 2"/>
    <property type="match status" value="1"/>
</dbReference>
<dbReference type="InterPro" id="IPR003441">
    <property type="entry name" value="NAC-dom"/>
</dbReference>
<dbReference type="OrthoDB" id="624655at2759"/>
<keyword evidence="5" id="KW-0539">Nucleus</keyword>
<dbReference type="InterPro" id="IPR036093">
    <property type="entry name" value="NAC_dom_sf"/>
</dbReference>
<dbReference type="AlphaFoldDB" id="A0A9Q0C238"/>
<evidence type="ECO:0000256" key="1">
    <source>
        <dbReference type="ARBA" id="ARBA00004123"/>
    </source>
</evidence>
<name>A0A9Q0C238_9POAL</name>
<feature type="region of interest" description="Disordered" evidence="6">
    <location>
        <begin position="222"/>
        <end position="254"/>
    </location>
</feature>
<evidence type="ECO:0000256" key="3">
    <source>
        <dbReference type="ARBA" id="ARBA00023125"/>
    </source>
</evidence>
<dbReference type="Proteomes" id="UP001151287">
    <property type="component" value="Unassembled WGS sequence"/>
</dbReference>
<evidence type="ECO:0000256" key="5">
    <source>
        <dbReference type="ARBA" id="ARBA00023242"/>
    </source>
</evidence>
<gene>
    <name evidence="8" type="ORF">LUZ63_017242</name>
</gene>
<keyword evidence="3" id="KW-0238">DNA-binding</keyword>
<dbReference type="Pfam" id="PF02365">
    <property type="entry name" value="NAM"/>
    <property type="match status" value="1"/>
</dbReference>
<accession>A0A9Q0C238</accession>
<dbReference type="GO" id="GO:0006355">
    <property type="term" value="P:regulation of DNA-templated transcription"/>
    <property type="evidence" value="ECO:0007669"/>
    <property type="project" value="InterPro"/>
</dbReference>
<keyword evidence="2" id="KW-0805">Transcription regulation</keyword>
<evidence type="ECO:0000259" key="7">
    <source>
        <dbReference type="PROSITE" id="PS51005"/>
    </source>
</evidence>
<feature type="compositionally biased region" description="Low complexity" evidence="6">
    <location>
        <begin position="245"/>
        <end position="254"/>
    </location>
</feature>
<feature type="domain" description="NAC" evidence="7">
    <location>
        <begin position="66"/>
        <end position="217"/>
    </location>
</feature>
<evidence type="ECO:0000256" key="4">
    <source>
        <dbReference type="ARBA" id="ARBA00023163"/>
    </source>
</evidence>
<dbReference type="SUPFAM" id="SSF101941">
    <property type="entry name" value="NAC domain"/>
    <property type="match status" value="1"/>
</dbReference>
<dbReference type="PROSITE" id="PS51005">
    <property type="entry name" value="NAC"/>
    <property type="match status" value="1"/>
</dbReference>
<keyword evidence="4" id="KW-0804">Transcription</keyword>
<dbReference type="GO" id="GO:1901002">
    <property type="term" value="P:positive regulation of response to salt stress"/>
    <property type="evidence" value="ECO:0007669"/>
    <property type="project" value="UniProtKB-ARBA"/>
</dbReference>
<keyword evidence="9" id="KW-1185">Reference proteome</keyword>
<dbReference type="EMBL" id="JAMQYH010000005">
    <property type="protein sequence ID" value="KAJ1685852.1"/>
    <property type="molecule type" value="Genomic_DNA"/>
</dbReference>